<organism evidence="1 2">
    <name type="scientific">Pristionchus fissidentatus</name>
    <dbReference type="NCBI Taxonomy" id="1538716"/>
    <lineage>
        <taxon>Eukaryota</taxon>
        <taxon>Metazoa</taxon>
        <taxon>Ecdysozoa</taxon>
        <taxon>Nematoda</taxon>
        <taxon>Chromadorea</taxon>
        <taxon>Rhabditida</taxon>
        <taxon>Rhabditina</taxon>
        <taxon>Diplogasteromorpha</taxon>
        <taxon>Diplogasteroidea</taxon>
        <taxon>Neodiplogasteridae</taxon>
        <taxon>Pristionchus</taxon>
    </lineage>
</organism>
<accession>A0AAV5WT50</accession>
<reference evidence="1" key="1">
    <citation type="submission" date="2023-10" db="EMBL/GenBank/DDBJ databases">
        <title>Genome assembly of Pristionchus species.</title>
        <authorList>
            <person name="Yoshida K."/>
            <person name="Sommer R.J."/>
        </authorList>
    </citation>
    <scope>NUCLEOTIDE SEQUENCE</scope>
    <source>
        <strain evidence="1">RS5133</strain>
    </source>
</reference>
<gene>
    <name evidence="1" type="ORF">PFISCL1PPCAC_26671</name>
</gene>
<dbReference type="AlphaFoldDB" id="A0AAV5WT50"/>
<keyword evidence="2" id="KW-1185">Reference proteome</keyword>
<name>A0AAV5WT50_9BILA</name>
<comment type="caution">
    <text evidence="1">The sequence shown here is derived from an EMBL/GenBank/DDBJ whole genome shotgun (WGS) entry which is preliminary data.</text>
</comment>
<sequence length="90" mass="9843">MVITDVRRNGTAHNHGATGGASFYSLNEIDSANGTPPPLGTGNKLRLGVRGILLERRIYGSILSLEVLREDFRNLLRRGSSCLTEMCRIS</sequence>
<protein>
    <submittedName>
        <fullName evidence="1">Uncharacterized protein</fullName>
    </submittedName>
</protein>
<evidence type="ECO:0000313" key="2">
    <source>
        <dbReference type="Proteomes" id="UP001432322"/>
    </source>
</evidence>
<proteinExistence type="predicted"/>
<dbReference type="EMBL" id="BTSY01000007">
    <property type="protein sequence ID" value="GMT35374.1"/>
    <property type="molecule type" value="Genomic_DNA"/>
</dbReference>
<dbReference type="Proteomes" id="UP001432322">
    <property type="component" value="Unassembled WGS sequence"/>
</dbReference>
<evidence type="ECO:0000313" key="1">
    <source>
        <dbReference type="EMBL" id="GMT35374.1"/>
    </source>
</evidence>
<feature type="non-terminal residue" evidence="1">
    <location>
        <position position="90"/>
    </location>
</feature>